<gene>
    <name evidence="2" type="ORF">BgAZ_204920</name>
</gene>
<dbReference type="AlphaFoldDB" id="A0AAD8LQR6"/>
<dbReference type="GO" id="GO:0000814">
    <property type="term" value="C:ESCRT II complex"/>
    <property type="evidence" value="ECO:0007669"/>
    <property type="project" value="InterPro"/>
</dbReference>
<dbReference type="PANTHER" id="PTHR12806:SF0">
    <property type="entry name" value="VACUOLAR-SORTING PROTEIN SNF8"/>
    <property type="match status" value="1"/>
</dbReference>
<dbReference type="SUPFAM" id="SSF46785">
    <property type="entry name" value="Winged helix' DNA-binding domain"/>
    <property type="match status" value="2"/>
</dbReference>
<comment type="caution">
    <text evidence="2">The sequence shown here is derived from an EMBL/GenBank/DDBJ whole genome shotgun (WGS) entry which is preliminary data.</text>
</comment>
<name>A0AAD8LQR6_BABGI</name>
<evidence type="ECO:0000313" key="2">
    <source>
        <dbReference type="EMBL" id="KAK1443616.1"/>
    </source>
</evidence>
<dbReference type="GO" id="GO:0043328">
    <property type="term" value="P:protein transport to vacuole involved in ubiquitin-dependent protein catabolic process via the multivesicular body sorting pathway"/>
    <property type="evidence" value="ECO:0007669"/>
    <property type="project" value="TreeGrafter"/>
</dbReference>
<dbReference type="InterPro" id="IPR016689">
    <property type="entry name" value="ESCRT-2_cplx_Snf8"/>
</dbReference>
<reference evidence="2" key="1">
    <citation type="submission" date="2023-08" db="EMBL/GenBank/DDBJ databases">
        <title>Draft sequence of the Babesia gibsoni genome.</title>
        <authorList>
            <person name="Yamagishi J.Y."/>
            <person name="Xuan X.X."/>
        </authorList>
    </citation>
    <scope>NUCLEOTIDE SEQUENCE</scope>
    <source>
        <strain evidence="2">Azabu</strain>
    </source>
</reference>
<dbReference type="Gene3D" id="1.10.10.10">
    <property type="entry name" value="Winged helix-like DNA-binding domain superfamily/Winged helix DNA-binding domain"/>
    <property type="match status" value="2"/>
</dbReference>
<proteinExistence type="inferred from homology"/>
<organism evidence="2 3">
    <name type="scientific">Babesia gibsoni</name>
    <dbReference type="NCBI Taxonomy" id="33632"/>
    <lineage>
        <taxon>Eukaryota</taxon>
        <taxon>Sar</taxon>
        <taxon>Alveolata</taxon>
        <taxon>Apicomplexa</taxon>
        <taxon>Aconoidasida</taxon>
        <taxon>Piroplasmida</taxon>
        <taxon>Babesiidae</taxon>
        <taxon>Babesia</taxon>
    </lineage>
</organism>
<dbReference type="InterPro" id="IPR040608">
    <property type="entry name" value="Snf8/Vps36"/>
</dbReference>
<keyword evidence="3" id="KW-1185">Reference proteome</keyword>
<evidence type="ECO:0000256" key="1">
    <source>
        <dbReference type="ARBA" id="ARBA00009834"/>
    </source>
</evidence>
<evidence type="ECO:0000313" key="3">
    <source>
        <dbReference type="Proteomes" id="UP001230268"/>
    </source>
</evidence>
<dbReference type="Proteomes" id="UP001230268">
    <property type="component" value="Unassembled WGS sequence"/>
</dbReference>
<dbReference type="InterPro" id="IPR036388">
    <property type="entry name" value="WH-like_DNA-bd_sf"/>
</dbReference>
<accession>A0AAD8LQR6</accession>
<dbReference type="EMBL" id="JAVEPI010000002">
    <property type="protein sequence ID" value="KAK1443616.1"/>
    <property type="molecule type" value="Genomic_DNA"/>
</dbReference>
<dbReference type="InterPro" id="IPR036390">
    <property type="entry name" value="WH_DNA-bd_sf"/>
</dbReference>
<sequence length="251" mass="29047">MRRGIGASRIVSSQSERERWETLANSLEKESLETFQCLAEDFKKSLSIFIDKYKELINEDKEFRLEFLEMCDLIGLDPLVHSSHSWSNKLGLSHLYSEISVRMLDLCIRNRSTSGGLCDIEQLIDAFPQKLRVSEKDILKCIEWCKPFGGNSIKVIDVSGKRLLLTTPVVMVNEHHQLLKMAYERKFGISITHIKEYLGWSSQKALSTLNYFIQRQIVWIDESNGETYYWFPCLLGTYRSQLDNASDALFT</sequence>
<dbReference type="Gene3D" id="6.10.140.180">
    <property type="match status" value="1"/>
</dbReference>
<dbReference type="PANTHER" id="PTHR12806">
    <property type="entry name" value="EAP30 SUBUNIT OF ELL COMPLEX"/>
    <property type="match status" value="1"/>
</dbReference>
<dbReference type="Pfam" id="PF04157">
    <property type="entry name" value="EAP30"/>
    <property type="match status" value="1"/>
</dbReference>
<protein>
    <submittedName>
        <fullName evidence="2">Escrt-2 complex</fullName>
    </submittedName>
</protein>
<comment type="similarity">
    <text evidence="1">Belongs to the SNF8 family.</text>
</comment>